<dbReference type="PANTHER" id="PTHR34709:SF61">
    <property type="entry name" value="OS07G0229100 PROTEIN"/>
    <property type="match status" value="1"/>
</dbReference>
<accession>A0A8I6WN22</accession>
<reference evidence="2" key="2">
    <citation type="submission" date="2020-10" db="EMBL/GenBank/DDBJ databases">
        <authorList>
            <person name="Scholz U."/>
            <person name="Mascher M."/>
            <person name="Fiebig A."/>
        </authorList>
    </citation>
    <scope>NUCLEOTIDE SEQUENCE [LARGE SCALE GENOMIC DNA]</scope>
    <source>
        <strain evidence="2">cv. Morex</strain>
    </source>
</reference>
<dbReference type="Gramene" id="HORVU.MOREX.r2.1HG0014610.1">
    <property type="protein sequence ID" value="HORVU.MOREX.r2.1HG0014610.1"/>
    <property type="gene ID" value="HORVU.MOREX.r2.1HG0014610"/>
</dbReference>
<proteinExistence type="predicted"/>
<reference evidence="3" key="1">
    <citation type="journal article" date="2012" name="Nature">
        <title>A physical, genetic and functional sequence assembly of the barley genome.</title>
        <authorList>
            <consortium name="The International Barley Genome Sequencing Consortium"/>
            <person name="Mayer K.F."/>
            <person name="Waugh R."/>
            <person name="Brown J.W."/>
            <person name="Schulman A."/>
            <person name="Langridge P."/>
            <person name="Platzer M."/>
            <person name="Fincher G.B."/>
            <person name="Muehlbauer G.J."/>
            <person name="Sato K."/>
            <person name="Close T.J."/>
            <person name="Wise R.P."/>
            <person name="Stein N."/>
        </authorList>
    </citation>
    <scope>NUCLEOTIDE SEQUENCE [LARGE SCALE GENOMIC DNA]</scope>
    <source>
        <strain evidence="3">cv. Morex</strain>
    </source>
</reference>
<dbReference type="AlphaFoldDB" id="A0A8I6WN22"/>
<sequence>MVNGPRSPLEPTIITLVGRPFLLPSPQAQRHKLPLSRSLAKRETAATPHSLESDFPLPIGRHGDGVGNPTPLPDLQLDRFAMEHRDGEIAAKRPPKRSDGGDGRSEDRLSAVPDDLLINILLLVRDAAAAARTSVLSRRWRRLWTLLPELHFLPHNDPHRIRLALAAHEAPALRFLDVAVIDGTPESMVSWLQIAARRLSGHLVLINTEQNTSLDEPGEGGAFELPCFENAMSISLELGHLGLGLAVPSSGVFARLTNLFLNRVRLHGPSMLGDAVSWPRCPSLRRLIVHNSWGVRNFAIHSDSLLEIDLRDLRSDNPLGLGSFTIRSDSLLRTRLMSLRGLEQLTVMASALQFLSVSSCISYSSRGNQPSANILAPQLTCLLWMDYYHPSYTQLKMENLERLSTNLFFVYGQESHKMYNSNCTRLLRRFEVIWILKLTLFYLPEVTNHEYLMEGITKHPNIAFMALEIVANGHSFGASSFHVLSMCVGVRKLSLKLLDTHGYPVAQTGCPSGCVCDQPPNWKTKELALYCLREVRILNLRGTEHEAALMKRLFHWATVLEKITISFHCSVAESKAEEFCQMLQSFCRPEIFIKGQRFA</sequence>
<dbReference type="InterPro" id="IPR036047">
    <property type="entry name" value="F-box-like_dom_sf"/>
</dbReference>
<gene>
    <name evidence="2" type="primary">LOC123424309</name>
</gene>
<dbReference type="PANTHER" id="PTHR34709">
    <property type="entry name" value="OS10G0396666 PROTEIN"/>
    <property type="match status" value="1"/>
</dbReference>
<name>A0A8I6WN22_HORVV</name>
<evidence type="ECO:0008006" key="4">
    <source>
        <dbReference type="Google" id="ProtNLM"/>
    </source>
</evidence>
<dbReference type="OMA" id="PEITNHE"/>
<keyword evidence="3" id="KW-1185">Reference proteome</keyword>
<dbReference type="EnsemblPlants" id="HORVU.MOREX.r3.1HG0018810.1">
    <property type="protein sequence ID" value="HORVU.MOREX.r3.1HG0018810.1"/>
    <property type="gene ID" value="HORVU.MOREX.r3.1HG0018810"/>
</dbReference>
<evidence type="ECO:0000313" key="2">
    <source>
        <dbReference type="EnsemblPlants" id="HORVU.MOREX.r3.1HG0018810.1"/>
    </source>
</evidence>
<reference evidence="2" key="3">
    <citation type="submission" date="2022-01" db="UniProtKB">
        <authorList>
            <consortium name="EnsemblPlants"/>
        </authorList>
    </citation>
    <scope>IDENTIFICATION</scope>
    <source>
        <strain evidence="2">subsp. vulgare</strain>
    </source>
</reference>
<protein>
    <recommendedName>
        <fullName evidence="4">F-box domain-containing protein</fullName>
    </recommendedName>
</protein>
<organism evidence="2 3">
    <name type="scientific">Hordeum vulgare subsp. vulgare</name>
    <name type="common">Domesticated barley</name>
    <dbReference type="NCBI Taxonomy" id="112509"/>
    <lineage>
        <taxon>Eukaryota</taxon>
        <taxon>Viridiplantae</taxon>
        <taxon>Streptophyta</taxon>
        <taxon>Embryophyta</taxon>
        <taxon>Tracheophyta</taxon>
        <taxon>Spermatophyta</taxon>
        <taxon>Magnoliopsida</taxon>
        <taxon>Liliopsida</taxon>
        <taxon>Poales</taxon>
        <taxon>Poaceae</taxon>
        <taxon>BOP clade</taxon>
        <taxon>Pooideae</taxon>
        <taxon>Triticodae</taxon>
        <taxon>Triticeae</taxon>
        <taxon>Hordeinae</taxon>
        <taxon>Hordeum</taxon>
    </lineage>
</organism>
<evidence type="ECO:0000256" key="1">
    <source>
        <dbReference type="SAM" id="MobiDB-lite"/>
    </source>
</evidence>
<dbReference type="InterPro" id="IPR055312">
    <property type="entry name" value="FBL15-like"/>
</dbReference>
<feature type="region of interest" description="Disordered" evidence="1">
    <location>
        <begin position="28"/>
        <end position="74"/>
    </location>
</feature>
<evidence type="ECO:0000313" key="3">
    <source>
        <dbReference type="Proteomes" id="UP000011116"/>
    </source>
</evidence>
<dbReference type="SUPFAM" id="SSF81383">
    <property type="entry name" value="F-box domain"/>
    <property type="match status" value="1"/>
</dbReference>
<dbReference type="Gramene" id="HORVU.MOREX.r3.1HG0018810.1">
    <property type="protein sequence ID" value="HORVU.MOREX.r3.1HG0018810.1"/>
    <property type="gene ID" value="HORVU.MOREX.r3.1HG0018810"/>
</dbReference>
<dbReference type="Proteomes" id="UP000011116">
    <property type="component" value="Chromosome 1H"/>
</dbReference>
<feature type="region of interest" description="Disordered" evidence="1">
    <location>
        <begin position="86"/>
        <end position="108"/>
    </location>
</feature>